<keyword evidence="2" id="KW-1185">Reference proteome</keyword>
<protein>
    <submittedName>
        <fullName evidence="1">Uncharacterized protein</fullName>
    </submittedName>
</protein>
<gene>
    <name evidence="1" type="ORF">C493_15483</name>
</gene>
<dbReference type="SUPFAM" id="SSF57783">
    <property type="entry name" value="Zinc beta-ribbon"/>
    <property type="match status" value="1"/>
</dbReference>
<name>L9WU96_9EURY</name>
<comment type="caution">
    <text evidence="1">The sequence shown here is derived from an EMBL/GenBank/DDBJ whole genome shotgun (WGS) entry which is preliminary data.</text>
</comment>
<reference evidence="1 2" key="1">
    <citation type="journal article" date="2014" name="PLoS Genet.">
        <title>Phylogenetically driven sequencing of extremely halophilic archaea reveals strategies for static and dynamic osmo-response.</title>
        <authorList>
            <person name="Becker E.A."/>
            <person name="Seitzer P.M."/>
            <person name="Tritt A."/>
            <person name="Larsen D."/>
            <person name="Krusor M."/>
            <person name="Yao A.I."/>
            <person name="Wu D."/>
            <person name="Madern D."/>
            <person name="Eisen J.A."/>
            <person name="Darling A.E."/>
            <person name="Facciotti M.T."/>
        </authorList>
    </citation>
    <scope>NUCLEOTIDE SEQUENCE [LARGE SCALE GENOMIC DNA]</scope>
    <source>
        <strain evidence="1 2">JCM 12255</strain>
    </source>
</reference>
<dbReference type="EMBL" id="AOHZ01000074">
    <property type="protein sequence ID" value="ELY52786.1"/>
    <property type="molecule type" value="Genomic_DNA"/>
</dbReference>
<dbReference type="AlphaFoldDB" id="L9WU96"/>
<dbReference type="STRING" id="1227499.C493_15483"/>
<evidence type="ECO:0000313" key="2">
    <source>
        <dbReference type="Proteomes" id="UP000011602"/>
    </source>
</evidence>
<organism evidence="1 2">
    <name type="scientific">Natronolimnohabitans innermongolicus JCM 12255</name>
    <dbReference type="NCBI Taxonomy" id="1227499"/>
    <lineage>
        <taxon>Archaea</taxon>
        <taxon>Methanobacteriati</taxon>
        <taxon>Methanobacteriota</taxon>
        <taxon>Stenosarchaea group</taxon>
        <taxon>Halobacteria</taxon>
        <taxon>Halobacteriales</taxon>
        <taxon>Natrialbaceae</taxon>
        <taxon>Natronolimnohabitans</taxon>
    </lineage>
</organism>
<proteinExistence type="predicted"/>
<accession>L9WU96</accession>
<dbReference type="Proteomes" id="UP000011602">
    <property type="component" value="Unassembled WGS sequence"/>
</dbReference>
<evidence type="ECO:0000313" key="1">
    <source>
        <dbReference type="EMBL" id="ELY52786.1"/>
    </source>
</evidence>
<sequence>MISSLCPECDGFGEQIAKRAADGKTVFDFECTDCGHEWSLTL</sequence>